<evidence type="ECO:0000313" key="5">
    <source>
        <dbReference type="Proteomes" id="UP000030147"/>
    </source>
</evidence>
<dbReference type="SMART" id="SM00909">
    <property type="entry name" value="Germane"/>
    <property type="match status" value="2"/>
</dbReference>
<dbReference type="PROSITE" id="PS51257">
    <property type="entry name" value="PROKAR_LIPOPROTEIN"/>
    <property type="match status" value="1"/>
</dbReference>
<dbReference type="STRING" id="1385514.N782_21065"/>
<dbReference type="OrthoDB" id="1715058at2"/>
<evidence type="ECO:0000313" key="4">
    <source>
        <dbReference type="EMBL" id="KGP73857.1"/>
    </source>
</evidence>
<dbReference type="eggNOG" id="COG5401">
    <property type="taxonomic scope" value="Bacteria"/>
</dbReference>
<sequence>MRKRAMLFMGMFASVTLLSGCVFQGEQSLEEMDTPPEEVNEQAGENTEQDASSDENAENSEQDKQEVVVSETVDRQLYLLDENGMVVPQTLPLPKSESKEVAQQVLEYLVKGGPVTEVLPSGFQAVLPAGTQVNSLNLKDDGTLVVDVSKEFTDYRAEDELKILQSLTYTLTQFDSVNKIKLQINGYETDVMPVNSTPISDGYSRANGINIHVGDVADLTKSESVTVYYPAQHDDQYYYVPVTKRIDASEDNMYEAIVQSLVEGPDYQLNLLNVFNQDVELMDEPSYEDGVLTLTFNENVLSNFEDQSILSNEVMDSLVLSLTEQPGVEAVSVKVENFDQVFTEEGSVIAEPVSRPQMVNTRSF</sequence>
<feature type="domain" description="GerMN" evidence="3">
    <location>
        <begin position="102"/>
        <end position="193"/>
    </location>
</feature>
<name>A0A0A2TDH8_9BACI</name>
<feature type="region of interest" description="Disordered" evidence="1">
    <location>
        <begin position="28"/>
        <end position="67"/>
    </location>
</feature>
<feature type="compositionally biased region" description="Acidic residues" evidence="1">
    <location>
        <begin position="47"/>
        <end position="60"/>
    </location>
</feature>
<keyword evidence="5" id="KW-1185">Reference proteome</keyword>
<keyword evidence="2" id="KW-0732">Signal</keyword>
<dbReference type="AlphaFoldDB" id="A0A0A2TDH8"/>
<comment type="caution">
    <text evidence="4">The sequence shown here is derived from an EMBL/GenBank/DDBJ whole genome shotgun (WGS) entry which is preliminary data.</text>
</comment>
<feature type="domain" description="GerMN" evidence="3">
    <location>
        <begin position="254"/>
        <end position="342"/>
    </location>
</feature>
<dbReference type="EMBL" id="AVBF01000007">
    <property type="protein sequence ID" value="KGP73857.1"/>
    <property type="molecule type" value="Genomic_DNA"/>
</dbReference>
<accession>A0A0A2TDH8</accession>
<dbReference type="Proteomes" id="UP000030147">
    <property type="component" value="Unassembled WGS sequence"/>
</dbReference>
<evidence type="ECO:0000256" key="2">
    <source>
        <dbReference type="SAM" id="SignalP"/>
    </source>
</evidence>
<reference evidence="4 5" key="1">
    <citation type="journal article" date="2015" name="Stand. Genomic Sci.">
        <title>High quality draft genome sequence of the moderately halophilic bacterium Pontibacillus yanchengensis Y32(T) and comparison among Pontibacillus genomes.</title>
        <authorList>
            <person name="Huang J."/>
            <person name="Qiao Z.X."/>
            <person name="Tang J.W."/>
            <person name="Wang G."/>
        </authorList>
    </citation>
    <scope>NUCLEOTIDE SEQUENCE [LARGE SCALE GENOMIC DNA]</scope>
    <source>
        <strain evidence="4 5">Y32</strain>
    </source>
</reference>
<evidence type="ECO:0000256" key="1">
    <source>
        <dbReference type="SAM" id="MobiDB-lite"/>
    </source>
</evidence>
<feature type="compositionally biased region" description="Acidic residues" evidence="1">
    <location>
        <begin position="28"/>
        <end position="40"/>
    </location>
</feature>
<feature type="signal peptide" evidence="2">
    <location>
        <begin position="1"/>
        <end position="19"/>
    </location>
</feature>
<dbReference type="Pfam" id="PF10646">
    <property type="entry name" value="Germane"/>
    <property type="match status" value="2"/>
</dbReference>
<proteinExistence type="predicted"/>
<protein>
    <submittedName>
        <fullName evidence="4">Spore gernimation protein</fullName>
    </submittedName>
</protein>
<feature type="chain" id="PRO_5039727493" evidence="2">
    <location>
        <begin position="20"/>
        <end position="364"/>
    </location>
</feature>
<evidence type="ECO:0000259" key="3">
    <source>
        <dbReference type="SMART" id="SM00909"/>
    </source>
</evidence>
<dbReference type="RefSeq" id="WP_036816539.1">
    <property type="nucleotide sequence ID" value="NZ_AVBF01000007.1"/>
</dbReference>
<organism evidence="4 5">
    <name type="scientific">Pontibacillus yanchengensis Y32</name>
    <dbReference type="NCBI Taxonomy" id="1385514"/>
    <lineage>
        <taxon>Bacteria</taxon>
        <taxon>Bacillati</taxon>
        <taxon>Bacillota</taxon>
        <taxon>Bacilli</taxon>
        <taxon>Bacillales</taxon>
        <taxon>Bacillaceae</taxon>
        <taxon>Pontibacillus</taxon>
    </lineage>
</organism>
<gene>
    <name evidence="4" type="ORF">N782_21065</name>
</gene>
<dbReference type="InterPro" id="IPR019606">
    <property type="entry name" value="GerMN"/>
</dbReference>